<protein>
    <recommendedName>
        <fullName evidence="3">DUF5330 domain-containing protein</fullName>
    </recommendedName>
</protein>
<dbReference type="Proteomes" id="UP000759443">
    <property type="component" value="Unassembled WGS sequence"/>
</dbReference>
<dbReference type="InterPro" id="IPR035220">
    <property type="entry name" value="DUF5330"/>
</dbReference>
<proteinExistence type="predicted"/>
<evidence type="ECO:0000313" key="2">
    <source>
        <dbReference type="Proteomes" id="UP000759443"/>
    </source>
</evidence>
<dbReference type="Pfam" id="PF17264">
    <property type="entry name" value="DUF5330"/>
    <property type="match status" value="1"/>
</dbReference>
<evidence type="ECO:0000313" key="1">
    <source>
        <dbReference type="EMBL" id="MBP1853290.1"/>
    </source>
</evidence>
<evidence type="ECO:0008006" key="3">
    <source>
        <dbReference type="Google" id="ProtNLM"/>
    </source>
</evidence>
<sequence length="139" mass="14440">MWFLIKGSFWFTIVLVALSFFGVSGNDAKTSDAGTLDVADAVSAASGAYQYLAKICIEQPAVCEKGAETFSAVSARARDGALVAFQILDSHLNKDTGAKVAELDQPMPALPGAANATLVTGTVPQMATIPVPLAKPVRP</sequence>
<name>A0ABS4E5R4_9HYPH</name>
<organism evidence="1 2">
    <name type="scientific">Rhizobium halophytocola</name>
    <dbReference type="NCBI Taxonomy" id="735519"/>
    <lineage>
        <taxon>Bacteria</taxon>
        <taxon>Pseudomonadati</taxon>
        <taxon>Pseudomonadota</taxon>
        <taxon>Alphaproteobacteria</taxon>
        <taxon>Hyphomicrobiales</taxon>
        <taxon>Rhizobiaceae</taxon>
        <taxon>Rhizobium/Agrobacterium group</taxon>
        <taxon>Rhizobium</taxon>
    </lineage>
</organism>
<gene>
    <name evidence="1" type="ORF">J2Z17_004751</name>
</gene>
<dbReference type="EMBL" id="JAGGJU010000016">
    <property type="protein sequence ID" value="MBP1853290.1"/>
    <property type="molecule type" value="Genomic_DNA"/>
</dbReference>
<dbReference type="RefSeq" id="WP_209948957.1">
    <property type="nucleotide sequence ID" value="NZ_JAGGJU010000016.1"/>
</dbReference>
<comment type="caution">
    <text evidence="1">The sequence shown here is derived from an EMBL/GenBank/DDBJ whole genome shotgun (WGS) entry which is preliminary data.</text>
</comment>
<reference evidence="1 2" key="1">
    <citation type="submission" date="2021-03" db="EMBL/GenBank/DDBJ databases">
        <title>Genomic Encyclopedia of Type Strains, Phase IV (KMG-IV): sequencing the most valuable type-strain genomes for metagenomic binning, comparative biology and taxonomic classification.</title>
        <authorList>
            <person name="Goeker M."/>
        </authorList>
    </citation>
    <scope>NUCLEOTIDE SEQUENCE [LARGE SCALE GENOMIC DNA]</scope>
    <source>
        <strain evidence="1 2">DSM 21600</strain>
    </source>
</reference>
<accession>A0ABS4E5R4</accession>
<keyword evidence="2" id="KW-1185">Reference proteome</keyword>